<dbReference type="PROSITE" id="PS50889">
    <property type="entry name" value="S4"/>
    <property type="match status" value="1"/>
</dbReference>
<dbReference type="Pfam" id="PF01479">
    <property type="entry name" value="S4"/>
    <property type="match status" value="1"/>
</dbReference>
<dbReference type="NCBIfam" id="TIGR00093">
    <property type="entry name" value="pseudouridine synthase"/>
    <property type="match status" value="1"/>
</dbReference>
<dbReference type="InterPro" id="IPR020094">
    <property type="entry name" value="TruA/RsuA/RluB/E/F_N"/>
</dbReference>
<evidence type="ECO:0000256" key="4">
    <source>
        <dbReference type="ARBA" id="ARBA00036749"/>
    </source>
</evidence>
<dbReference type="InterPro" id="IPR020103">
    <property type="entry name" value="PsdUridine_synth_cat_dom_sf"/>
</dbReference>
<dbReference type="InterPro" id="IPR000748">
    <property type="entry name" value="PsdUridine_synth_RsuA/RluB/E/F"/>
</dbReference>
<dbReference type="EC" id="5.4.99.-" evidence="7"/>
<dbReference type="eggNOG" id="COG1187">
    <property type="taxonomic scope" value="Bacteria"/>
</dbReference>
<dbReference type="InterPro" id="IPR018496">
    <property type="entry name" value="PsdUridine_synth_RsuA/RluB_CS"/>
</dbReference>
<dbReference type="InterPro" id="IPR050343">
    <property type="entry name" value="RsuA_PseudoU_synthase"/>
</dbReference>
<feature type="domain" description="RNA-binding S4" evidence="8">
    <location>
        <begin position="6"/>
        <end position="63"/>
    </location>
</feature>
<evidence type="ECO:0000256" key="6">
    <source>
        <dbReference type="PROSITE-ProRule" id="PRU00182"/>
    </source>
</evidence>
<dbReference type="Pfam" id="PF00849">
    <property type="entry name" value="PseudoU_synth_2"/>
    <property type="match status" value="1"/>
</dbReference>
<dbReference type="CDD" id="cd00165">
    <property type="entry name" value="S4"/>
    <property type="match status" value="1"/>
</dbReference>
<dbReference type="GO" id="GO:0003723">
    <property type="term" value="F:RNA binding"/>
    <property type="evidence" value="ECO:0007669"/>
    <property type="project" value="UniProtKB-KW"/>
</dbReference>
<evidence type="ECO:0000256" key="7">
    <source>
        <dbReference type="RuleBase" id="RU003887"/>
    </source>
</evidence>
<comment type="function">
    <text evidence="5">Responsible for synthesis of pseudouridine from uracil-516 in 16S ribosomal RNA.</text>
</comment>
<sequence>MNSKRGRIDRFLASRLQIPSRQAQQLIRQGEVLLNGAAVTQVNIIINEFTRIECQGQLLQALAPAYWMLHKPAGVVSATSDAEQQTVMSLLPEIAQTQQLHIAGRLDKYTTGLLLLTNDSRWSEAIAQPSASKRKHYRVTLQNPLTDDYVSAFRDGFYFEFENITTAPAELTIVSDYIADVVLTEGKYHQIKRMFGRFRNPVVALHRYQIGQIVLDDNLALGEARELRADEIASVVI</sequence>
<dbReference type="InterPro" id="IPR006145">
    <property type="entry name" value="PsdUridine_synth_RsuA/RluA"/>
</dbReference>
<organism evidence="9 10">
    <name type="scientific">Shewanella mangrovi</name>
    <dbReference type="NCBI Taxonomy" id="1515746"/>
    <lineage>
        <taxon>Bacteria</taxon>
        <taxon>Pseudomonadati</taxon>
        <taxon>Pseudomonadota</taxon>
        <taxon>Gammaproteobacteria</taxon>
        <taxon>Alteromonadales</taxon>
        <taxon>Shewanellaceae</taxon>
        <taxon>Shewanella</taxon>
    </lineage>
</organism>
<reference evidence="9 10" key="1">
    <citation type="submission" date="2014-06" db="EMBL/GenBank/DDBJ databases">
        <title>Shewanella sp. YQH10.</title>
        <authorList>
            <person name="Liu Y."/>
            <person name="Zeng R."/>
        </authorList>
    </citation>
    <scope>NUCLEOTIDE SEQUENCE [LARGE SCALE GENOMIC DNA]</scope>
    <source>
        <strain evidence="9 10">YQH10</strain>
    </source>
</reference>
<evidence type="ECO:0000259" key="8">
    <source>
        <dbReference type="SMART" id="SM00363"/>
    </source>
</evidence>
<gene>
    <name evidence="9" type="ORF">HR45_01550</name>
</gene>
<proteinExistence type="inferred from homology"/>
<dbReference type="EMBL" id="JPEO01000001">
    <property type="protein sequence ID" value="KFZ39111.1"/>
    <property type="molecule type" value="Genomic_DNA"/>
</dbReference>
<comment type="caution">
    <text evidence="9">The sequence shown here is derived from an EMBL/GenBank/DDBJ whole genome shotgun (WGS) entry which is preliminary data.</text>
</comment>
<evidence type="ECO:0000256" key="1">
    <source>
        <dbReference type="ARBA" id="ARBA00008348"/>
    </source>
</evidence>
<dbReference type="SMART" id="SM00363">
    <property type="entry name" value="S4"/>
    <property type="match status" value="1"/>
</dbReference>
<protein>
    <recommendedName>
        <fullName evidence="7">Pseudouridine synthase</fullName>
        <ecNumber evidence="7">5.4.99.-</ecNumber>
    </recommendedName>
</protein>
<keyword evidence="2 6" id="KW-0694">RNA-binding</keyword>
<name>A0A094K337_9GAMM</name>
<dbReference type="RefSeq" id="WP_037438992.1">
    <property type="nucleotide sequence ID" value="NZ_JPEO01000001.1"/>
</dbReference>
<dbReference type="GO" id="GO:0000455">
    <property type="term" value="P:enzyme-directed rRNA pseudouridine synthesis"/>
    <property type="evidence" value="ECO:0007669"/>
    <property type="project" value="UniProtKB-ARBA"/>
</dbReference>
<dbReference type="SUPFAM" id="SSF55120">
    <property type="entry name" value="Pseudouridine synthase"/>
    <property type="match status" value="1"/>
</dbReference>
<keyword evidence="3 7" id="KW-0413">Isomerase</keyword>
<dbReference type="AlphaFoldDB" id="A0A094K337"/>
<dbReference type="PANTHER" id="PTHR47683:SF4">
    <property type="entry name" value="PSEUDOURIDINE SYNTHASE"/>
    <property type="match status" value="1"/>
</dbReference>
<dbReference type="InterPro" id="IPR036986">
    <property type="entry name" value="S4_RNA-bd_sf"/>
</dbReference>
<dbReference type="PANTHER" id="PTHR47683">
    <property type="entry name" value="PSEUDOURIDINE SYNTHASE FAMILY PROTEIN-RELATED"/>
    <property type="match status" value="1"/>
</dbReference>
<comment type="similarity">
    <text evidence="1 7">Belongs to the pseudouridine synthase RsuA family.</text>
</comment>
<dbReference type="Proteomes" id="UP000029264">
    <property type="component" value="Unassembled WGS sequence"/>
</dbReference>
<dbReference type="STRING" id="1515746.HR45_01550"/>
<evidence type="ECO:0000313" key="9">
    <source>
        <dbReference type="EMBL" id="KFZ39111.1"/>
    </source>
</evidence>
<evidence type="ECO:0000313" key="10">
    <source>
        <dbReference type="Proteomes" id="UP000029264"/>
    </source>
</evidence>
<dbReference type="InterPro" id="IPR002942">
    <property type="entry name" value="S4_RNA-bd"/>
</dbReference>
<dbReference type="OrthoDB" id="9807213at2"/>
<dbReference type="Gene3D" id="3.30.70.580">
    <property type="entry name" value="Pseudouridine synthase I, catalytic domain, N-terminal subdomain"/>
    <property type="match status" value="1"/>
</dbReference>
<dbReference type="CDD" id="cd02553">
    <property type="entry name" value="PseudoU_synth_RsuA"/>
    <property type="match status" value="1"/>
</dbReference>
<accession>A0A094K337</accession>
<evidence type="ECO:0000256" key="3">
    <source>
        <dbReference type="ARBA" id="ARBA00023235"/>
    </source>
</evidence>
<dbReference type="Gene3D" id="3.10.290.10">
    <property type="entry name" value="RNA-binding S4 domain"/>
    <property type="match status" value="1"/>
</dbReference>
<dbReference type="PROSITE" id="PS01149">
    <property type="entry name" value="PSI_RSU"/>
    <property type="match status" value="1"/>
</dbReference>
<dbReference type="Gene3D" id="3.30.70.1560">
    <property type="entry name" value="Alpha-L RNA-binding motif"/>
    <property type="match status" value="1"/>
</dbReference>
<comment type="catalytic activity">
    <reaction evidence="4">
        <text>uridine(516) in 16S rRNA = pseudouridine(516) in 16S rRNA</text>
        <dbReference type="Rhea" id="RHEA:38867"/>
        <dbReference type="Rhea" id="RHEA-COMP:10089"/>
        <dbReference type="Rhea" id="RHEA-COMP:10090"/>
        <dbReference type="ChEBI" id="CHEBI:65314"/>
        <dbReference type="ChEBI" id="CHEBI:65315"/>
        <dbReference type="EC" id="5.4.99.19"/>
    </reaction>
</comment>
<dbReference type="GO" id="GO:0160136">
    <property type="term" value="F:16S rRNA pseudouridine(516) synthase activity"/>
    <property type="evidence" value="ECO:0007669"/>
    <property type="project" value="UniProtKB-EC"/>
</dbReference>
<dbReference type="SUPFAM" id="SSF55174">
    <property type="entry name" value="Alpha-L RNA-binding motif"/>
    <property type="match status" value="1"/>
</dbReference>
<evidence type="ECO:0000256" key="5">
    <source>
        <dbReference type="ARBA" id="ARBA00037590"/>
    </source>
</evidence>
<keyword evidence="10" id="KW-1185">Reference proteome</keyword>
<dbReference type="InterPro" id="IPR042092">
    <property type="entry name" value="PsdUridine_s_RsuA/RluB/E/F_cat"/>
</dbReference>
<evidence type="ECO:0000256" key="2">
    <source>
        <dbReference type="ARBA" id="ARBA00022884"/>
    </source>
</evidence>